<feature type="binding site" evidence="3">
    <location>
        <position position="82"/>
    </location>
    <ligand>
        <name>Cu cation</name>
        <dbReference type="ChEBI" id="CHEBI:23378"/>
    </ligand>
</feature>
<dbReference type="CDD" id="cd02968">
    <property type="entry name" value="SCO"/>
    <property type="match status" value="1"/>
</dbReference>
<evidence type="ECO:0000256" key="1">
    <source>
        <dbReference type="ARBA" id="ARBA00010996"/>
    </source>
</evidence>
<feature type="disulfide bond" description="Redox-active" evidence="4">
    <location>
        <begin position="78"/>
        <end position="82"/>
    </location>
</feature>
<dbReference type="Gene3D" id="3.40.30.10">
    <property type="entry name" value="Glutaredoxin"/>
    <property type="match status" value="1"/>
</dbReference>
<dbReference type="EMBL" id="JADCKQ010000006">
    <property type="protein sequence ID" value="MBI1494017.1"/>
    <property type="molecule type" value="Genomic_DNA"/>
</dbReference>
<evidence type="ECO:0000256" key="3">
    <source>
        <dbReference type="PIRSR" id="PIRSR603782-1"/>
    </source>
</evidence>
<keyword evidence="2 3" id="KW-0186">Copper</keyword>
<gene>
    <name evidence="5" type="ORF">H1D41_10250</name>
</gene>
<evidence type="ECO:0000256" key="2">
    <source>
        <dbReference type="ARBA" id="ARBA00023008"/>
    </source>
</evidence>
<dbReference type="PANTHER" id="PTHR12151:SF25">
    <property type="entry name" value="LINALOOL DEHYDRATASE_ISOMERASE DOMAIN-CONTAINING PROTEIN"/>
    <property type="match status" value="1"/>
</dbReference>
<dbReference type="Pfam" id="PF02630">
    <property type="entry name" value="SCO1-SenC"/>
    <property type="match status" value="1"/>
</dbReference>
<dbReference type="PANTHER" id="PTHR12151">
    <property type="entry name" value="ELECTRON TRANSPORT PROTIN SCO1/SENC FAMILY MEMBER"/>
    <property type="match status" value="1"/>
</dbReference>
<comment type="caution">
    <text evidence="5">The sequence shown here is derived from an EMBL/GenBank/DDBJ whole genome shotgun (WGS) entry which is preliminary data.</text>
</comment>
<comment type="similarity">
    <text evidence="1">Belongs to the SCO1/2 family.</text>
</comment>
<evidence type="ECO:0000313" key="6">
    <source>
        <dbReference type="Proteomes" id="UP000640583"/>
    </source>
</evidence>
<keyword evidence="6" id="KW-1185">Reference proteome</keyword>
<accession>A0A8J7LW86</accession>
<proteinExistence type="inferred from homology"/>
<keyword evidence="4" id="KW-1015">Disulfide bond</keyword>
<protein>
    <submittedName>
        <fullName evidence="5">SCO family protein</fullName>
    </submittedName>
</protein>
<evidence type="ECO:0000256" key="4">
    <source>
        <dbReference type="PIRSR" id="PIRSR603782-2"/>
    </source>
</evidence>
<name>A0A8J7LW86_9RHOB</name>
<dbReference type="Proteomes" id="UP000640583">
    <property type="component" value="Unassembled WGS sequence"/>
</dbReference>
<dbReference type="InterPro" id="IPR036249">
    <property type="entry name" value="Thioredoxin-like_sf"/>
</dbReference>
<reference evidence="5" key="1">
    <citation type="submission" date="2020-10" db="EMBL/GenBank/DDBJ databases">
        <title>Paenihalocynthiibacter styelae gen. nov., sp. nov., isolated from stalked sea squirt Styela clava.</title>
        <authorList>
            <person name="Kim Y.-O."/>
            <person name="Yoon J.-H."/>
        </authorList>
    </citation>
    <scope>NUCLEOTIDE SEQUENCE</scope>
    <source>
        <strain evidence="5">MYP1-1</strain>
    </source>
</reference>
<feature type="binding site" evidence="3">
    <location>
        <position position="167"/>
    </location>
    <ligand>
        <name>Cu cation</name>
        <dbReference type="ChEBI" id="CHEBI:23378"/>
    </ligand>
</feature>
<feature type="binding site" evidence="3">
    <location>
        <position position="78"/>
    </location>
    <ligand>
        <name>Cu cation</name>
        <dbReference type="ChEBI" id="CHEBI:23378"/>
    </ligand>
</feature>
<dbReference type="AlphaFoldDB" id="A0A8J7LW86"/>
<evidence type="ECO:0000313" key="5">
    <source>
        <dbReference type="EMBL" id="MBI1494017.1"/>
    </source>
</evidence>
<keyword evidence="3" id="KW-0479">Metal-binding</keyword>
<organism evidence="5 6">
    <name type="scientific">Halocynthiibacter styelae</name>
    <dbReference type="NCBI Taxonomy" id="2761955"/>
    <lineage>
        <taxon>Bacteria</taxon>
        <taxon>Pseudomonadati</taxon>
        <taxon>Pseudomonadota</taxon>
        <taxon>Alphaproteobacteria</taxon>
        <taxon>Rhodobacterales</taxon>
        <taxon>Paracoccaceae</taxon>
        <taxon>Halocynthiibacter</taxon>
    </lineage>
</organism>
<dbReference type="RefSeq" id="WP_228848815.1">
    <property type="nucleotide sequence ID" value="NZ_JADCKQ010000006.1"/>
</dbReference>
<dbReference type="FunFam" id="3.40.30.10:FF:000013">
    <property type="entry name" value="Blast:Protein SCO1 homolog, mitochondrial"/>
    <property type="match status" value="1"/>
</dbReference>
<sequence>MIRNVAIIAVVAILSLLGGMWYSTTKSVAECVGGRDIIVGGLDAIGGPFSLMDQHGNAVTDADVITKPTLLYFGYTFCPDICPADTARNAAAVEILQEQGYDAQPAMITIDPERDTPEVMADFVFNLHEDMIGMTGTPDQVKAASLAYKTYYAKELNGDPEFYLMDHSVQSYLVLPDQGTMAVFGRSPTPEQVAEVSSCFIDQAS</sequence>
<dbReference type="GO" id="GO:0046872">
    <property type="term" value="F:metal ion binding"/>
    <property type="evidence" value="ECO:0007669"/>
    <property type="project" value="UniProtKB-KW"/>
</dbReference>
<dbReference type="InterPro" id="IPR003782">
    <property type="entry name" value="SCO1/SenC"/>
</dbReference>
<dbReference type="SUPFAM" id="SSF52833">
    <property type="entry name" value="Thioredoxin-like"/>
    <property type="match status" value="1"/>
</dbReference>